<dbReference type="AlphaFoldDB" id="A0A3N4L6J5"/>
<protein>
    <recommendedName>
        <fullName evidence="4">Transmembrane protein 135 N-terminal domain-containing protein</fullName>
    </recommendedName>
</protein>
<reference evidence="2 3" key="1">
    <citation type="journal article" date="2018" name="Nat. Ecol. Evol.">
        <title>Pezizomycetes genomes reveal the molecular basis of ectomycorrhizal truffle lifestyle.</title>
        <authorList>
            <person name="Murat C."/>
            <person name="Payen T."/>
            <person name="Noel B."/>
            <person name="Kuo A."/>
            <person name="Morin E."/>
            <person name="Chen J."/>
            <person name="Kohler A."/>
            <person name="Krizsan K."/>
            <person name="Balestrini R."/>
            <person name="Da Silva C."/>
            <person name="Montanini B."/>
            <person name="Hainaut M."/>
            <person name="Levati E."/>
            <person name="Barry K.W."/>
            <person name="Belfiori B."/>
            <person name="Cichocki N."/>
            <person name="Clum A."/>
            <person name="Dockter R.B."/>
            <person name="Fauchery L."/>
            <person name="Guy J."/>
            <person name="Iotti M."/>
            <person name="Le Tacon F."/>
            <person name="Lindquist E.A."/>
            <person name="Lipzen A."/>
            <person name="Malagnac F."/>
            <person name="Mello A."/>
            <person name="Molinier V."/>
            <person name="Miyauchi S."/>
            <person name="Poulain J."/>
            <person name="Riccioni C."/>
            <person name="Rubini A."/>
            <person name="Sitrit Y."/>
            <person name="Splivallo R."/>
            <person name="Traeger S."/>
            <person name="Wang M."/>
            <person name="Zifcakova L."/>
            <person name="Wipf D."/>
            <person name="Zambonelli A."/>
            <person name="Paolocci F."/>
            <person name="Nowrousian M."/>
            <person name="Ottonello S."/>
            <person name="Baldrian P."/>
            <person name="Spatafora J.W."/>
            <person name="Henrissat B."/>
            <person name="Nagy L.G."/>
            <person name="Aury J.M."/>
            <person name="Wincker P."/>
            <person name="Grigoriev I.V."/>
            <person name="Bonfante P."/>
            <person name="Martin F.M."/>
        </authorList>
    </citation>
    <scope>NUCLEOTIDE SEQUENCE [LARGE SCALE GENOMIC DNA]</scope>
    <source>
        <strain evidence="2 3">CCBAS932</strain>
    </source>
</reference>
<organism evidence="2 3">
    <name type="scientific">Morchella conica CCBAS932</name>
    <dbReference type="NCBI Taxonomy" id="1392247"/>
    <lineage>
        <taxon>Eukaryota</taxon>
        <taxon>Fungi</taxon>
        <taxon>Dikarya</taxon>
        <taxon>Ascomycota</taxon>
        <taxon>Pezizomycotina</taxon>
        <taxon>Pezizomycetes</taxon>
        <taxon>Pezizales</taxon>
        <taxon>Morchellaceae</taxon>
        <taxon>Morchella</taxon>
    </lineage>
</organism>
<keyword evidence="3" id="KW-1185">Reference proteome</keyword>
<dbReference type="Proteomes" id="UP000277580">
    <property type="component" value="Unassembled WGS sequence"/>
</dbReference>
<gene>
    <name evidence="2" type="ORF">P167DRAFT_602470</name>
</gene>
<dbReference type="EMBL" id="ML119109">
    <property type="protein sequence ID" value="RPB16261.1"/>
    <property type="molecule type" value="Genomic_DNA"/>
</dbReference>
<feature type="region of interest" description="Disordered" evidence="1">
    <location>
        <begin position="1"/>
        <end position="31"/>
    </location>
</feature>
<dbReference type="OrthoDB" id="291792at2759"/>
<evidence type="ECO:0000256" key="1">
    <source>
        <dbReference type="SAM" id="MobiDB-lite"/>
    </source>
</evidence>
<name>A0A3N4L6J5_9PEZI</name>
<accession>A0A3N4L6J5</accession>
<evidence type="ECO:0000313" key="2">
    <source>
        <dbReference type="EMBL" id="RPB16261.1"/>
    </source>
</evidence>
<evidence type="ECO:0008006" key="4">
    <source>
        <dbReference type="Google" id="ProtNLM"/>
    </source>
</evidence>
<dbReference type="InterPro" id="IPR026749">
    <property type="entry name" value="Tmem135"/>
</dbReference>
<evidence type="ECO:0000313" key="3">
    <source>
        <dbReference type="Proteomes" id="UP000277580"/>
    </source>
</evidence>
<proteinExistence type="predicted"/>
<sequence length="560" mass="62200">MTSPASGSGAPVPDLKSKQISNPKPGANPPSHARRLLILSLRYAISPKEYAIIRRRILIKGPSSIAIRTPPKSQFDTVCNQAEDFIPASTRAGLRVFLASSLVLKLWDVLSEKLSKRKGGKELTTVIHTTFFKNPNFLLSLSLSTLVIFHRLLYRFLYQLRSNLLLPNAQARRFRQRHPKVSGVFTSPLSPSIGSSLAGLALLLNPASDRRVTIAVYAFVKALEYSYNKLEDDGWFPERPWWFGSWLLFPITSGQLLYTFVFDRDCFPSEYGGFILDHSKEYIQSKPAGYSSTVKWPGAYDIIDSISKIAKLGYPPFNSPILYPNSNVLPKTLQSISPIVDPAHPIINSLQCAVLHPHEPSCLKTYLNFWASEFTHVAKFMSICYGVSWVPKYSLFFKDPVGALMRLTRSTLLTSTFITGAIGTSWATCCLFQKTLPRGLLPKGRFWLSGFLGGLWAFVDSRGGRGNFLYSLRLGIISAWKVLVKRGLVKGLKNGDVYLFICSLAIINSLFDMEAHSVTGSAARRVLSSVRGLGLKDPVNEKKVVEAETPVSVKAVTKIV</sequence>
<dbReference type="PANTHER" id="PTHR12459:SF19">
    <property type="entry name" value="TRANSMEMBRANE PROTEIN 135 N-TERMINAL DOMAIN-CONTAINING PROTEIN"/>
    <property type="match status" value="1"/>
</dbReference>
<dbReference type="PANTHER" id="PTHR12459">
    <property type="entry name" value="TRANSMEMBRANE PROTEIN 135-RELATED"/>
    <property type="match status" value="1"/>
</dbReference>
<dbReference type="InParanoid" id="A0A3N4L6J5"/>